<feature type="transmembrane region" description="Helical" evidence="2">
    <location>
        <begin position="12"/>
        <end position="36"/>
    </location>
</feature>
<dbReference type="CDD" id="cd06577">
    <property type="entry name" value="PASTA_pknB"/>
    <property type="match status" value="3"/>
</dbReference>
<dbReference type="PROSITE" id="PS51178">
    <property type="entry name" value="PASTA"/>
    <property type="match status" value="3"/>
</dbReference>
<feature type="domain" description="PASTA" evidence="3">
    <location>
        <begin position="42"/>
        <end position="109"/>
    </location>
</feature>
<dbReference type="Pfam" id="PF03793">
    <property type="entry name" value="PASTA"/>
    <property type="match status" value="3"/>
</dbReference>
<evidence type="ECO:0000259" key="3">
    <source>
        <dbReference type="PROSITE" id="PS51178"/>
    </source>
</evidence>
<evidence type="ECO:0000256" key="2">
    <source>
        <dbReference type="SAM" id="Phobius"/>
    </source>
</evidence>
<dbReference type="OrthoDB" id="9803895at2"/>
<comment type="caution">
    <text evidence="4">The sequence shown here is derived from an EMBL/GenBank/DDBJ whole genome shotgun (WGS) entry which is preliminary data.</text>
</comment>
<evidence type="ECO:0000313" key="5">
    <source>
        <dbReference type="Proteomes" id="UP000233398"/>
    </source>
</evidence>
<feature type="region of interest" description="Disordered" evidence="1">
    <location>
        <begin position="252"/>
        <end position="275"/>
    </location>
</feature>
<keyword evidence="2" id="KW-1133">Transmembrane helix</keyword>
<reference evidence="4 5" key="1">
    <citation type="submission" date="2017-11" db="EMBL/GenBank/DDBJ databases">
        <title>Rhodohalobacter 15182 sp. nov., isolated from a salt lake.</title>
        <authorList>
            <person name="Han S."/>
        </authorList>
    </citation>
    <scope>NUCLEOTIDE SEQUENCE [LARGE SCALE GENOMIC DNA]</scope>
    <source>
        <strain evidence="4 5">15182</strain>
    </source>
</reference>
<dbReference type="SUPFAM" id="SSF54184">
    <property type="entry name" value="Penicillin-binding protein 2x (pbp-2x), c-terminal domain"/>
    <property type="match status" value="1"/>
</dbReference>
<evidence type="ECO:0000256" key="1">
    <source>
        <dbReference type="SAM" id="MobiDB-lite"/>
    </source>
</evidence>
<dbReference type="EMBL" id="PISP01000001">
    <property type="protein sequence ID" value="PKD44096.1"/>
    <property type="molecule type" value="Genomic_DNA"/>
</dbReference>
<sequence>MDKLKALLTNKTFYISLGSLVTLGAILVLLMDFVIMPNYTNYNEGVTVPDVTKLSLEEAEVLLIDYGLRYEIHDRRAHSAYPANYIIDQSPSAKQLVKPNRKVYLTVNSESTPQVVVPKVENLSFRNARLQLENNGLTVGSISYESNRFRNTILRQSIAPEDTVDRGTVVNLVVSDGLGARMVQMPDVEGLRLSEAQQKIMAAGLRVGELRFEPARDVTPNTVLSYSPVGPELQEGESIELVIAERFDAREEAESGAVVDDSTATTPPDTTQIDN</sequence>
<evidence type="ECO:0000313" key="4">
    <source>
        <dbReference type="EMBL" id="PKD44096.1"/>
    </source>
</evidence>
<keyword evidence="5" id="KW-1185">Reference proteome</keyword>
<accession>A0A2N0VIS8</accession>
<keyword evidence="2" id="KW-0472">Membrane</keyword>
<organism evidence="4 5">
    <name type="scientific">Rhodohalobacter barkolensis</name>
    <dbReference type="NCBI Taxonomy" id="2053187"/>
    <lineage>
        <taxon>Bacteria</taxon>
        <taxon>Pseudomonadati</taxon>
        <taxon>Balneolota</taxon>
        <taxon>Balneolia</taxon>
        <taxon>Balneolales</taxon>
        <taxon>Balneolaceae</taxon>
        <taxon>Rhodohalobacter</taxon>
    </lineage>
</organism>
<feature type="domain" description="PASTA" evidence="3">
    <location>
        <begin position="111"/>
        <end position="176"/>
    </location>
</feature>
<keyword evidence="2" id="KW-0812">Transmembrane</keyword>
<feature type="domain" description="PASTA" evidence="3">
    <location>
        <begin position="179"/>
        <end position="245"/>
    </location>
</feature>
<dbReference type="Proteomes" id="UP000233398">
    <property type="component" value="Unassembled WGS sequence"/>
</dbReference>
<proteinExistence type="predicted"/>
<dbReference type="InterPro" id="IPR005543">
    <property type="entry name" value="PASTA_dom"/>
</dbReference>
<dbReference type="SMART" id="SM00740">
    <property type="entry name" value="PASTA"/>
    <property type="match status" value="3"/>
</dbReference>
<protein>
    <submittedName>
        <fullName evidence="4">PASTA domain-containing protein</fullName>
    </submittedName>
</protein>
<dbReference type="RefSeq" id="WP_101071376.1">
    <property type="nucleotide sequence ID" value="NZ_PISP01000001.1"/>
</dbReference>
<name>A0A2N0VIS8_9BACT</name>
<dbReference type="Gene3D" id="3.30.10.20">
    <property type="match status" value="3"/>
</dbReference>
<feature type="compositionally biased region" description="Low complexity" evidence="1">
    <location>
        <begin position="260"/>
        <end position="275"/>
    </location>
</feature>
<gene>
    <name evidence="4" type="ORF">CWD77_01085</name>
</gene>
<dbReference type="AlphaFoldDB" id="A0A2N0VIS8"/>